<dbReference type="EMBL" id="OZ020098">
    <property type="protein sequence ID" value="CAK9270592.1"/>
    <property type="molecule type" value="Genomic_DNA"/>
</dbReference>
<evidence type="ECO:0000313" key="2">
    <source>
        <dbReference type="Proteomes" id="UP001497444"/>
    </source>
</evidence>
<proteinExistence type="predicted"/>
<gene>
    <name evidence="1" type="ORF">CSSPJE1EN1_LOCUS16070</name>
</gene>
<evidence type="ECO:0000313" key="1">
    <source>
        <dbReference type="EMBL" id="CAK9270592.1"/>
    </source>
</evidence>
<name>A0ABP0WUR7_9BRYO</name>
<dbReference type="Proteomes" id="UP001497444">
    <property type="component" value="Chromosome 3"/>
</dbReference>
<protein>
    <submittedName>
        <fullName evidence="1">Uncharacterized protein</fullName>
    </submittedName>
</protein>
<sequence>MMALTFKQVVFLCHSFNCIMVVNFRILSCILCIVWVRWEVEVLRAMLEGEGFIILFNILKMFLCFFVILAFQCVVWE</sequence>
<accession>A0ABP0WUR7</accession>
<organism evidence="1 2">
    <name type="scientific">Sphagnum jensenii</name>
    <dbReference type="NCBI Taxonomy" id="128206"/>
    <lineage>
        <taxon>Eukaryota</taxon>
        <taxon>Viridiplantae</taxon>
        <taxon>Streptophyta</taxon>
        <taxon>Embryophyta</taxon>
        <taxon>Bryophyta</taxon>
        <taxon>Sphagnophytina</taxon>
        <taxon>Sphagnopsida</taxon>
        <taxon>Sphagnales</taxon>
        <taxon>Sphagnaceae</taxon>
        <taxon>Sphagnum</taxon>
    </lineage>
</organism>
<keyword evidence="2" id="KW-1185">Reference proteome</keyword>
<reference evidence="1" key="1">
    <citation type="submission" date="2024-02" db="EMBL/GenBank/DDBJ databases">
        <authorList>
            <consortium name="ELIXIR-Norway"/>
            <consortium name="Elixir Norway"/>
        </authorList>
    </citation>
    <scope>NUCLEOTIDE SEQUENCE</scope>
</reference>